<dbReference type="AlphaFoldDB" id="A0AAN1Q0P1"/>
<evidence type="ECO:0000313" key="2">
    <source>
        <dbReference type="Proteomes" id="UP000281644"/>
    </source>
</evidence>
<evidence type="ECO:0000313" key="1">
    <source>
        <dbReference type="EMBL" id="AYJ35484.1"/>
    </source>
</evidence>
<sequence length="59" mass="6749">MVGINFSALFFKFSEQWPLDFIISRLVDLLLQAFYVLTKSSSEQAIIVGSELLFNLSFN</sequence>
<accession>A0AAN1Q0P1</accession>
<proteinExistence type="predicted"/>
<name>A0AAN1Q0P1_9LACO</name>
<dbReference type="Proteomes" id="UP000281644">
    <property type="component" value="Chromosome"/>
</dbReference>
<organism evidence="1 2">
    <name type="scientific">Lactiplantibacillus argentoratensis</name>
    <dbReference type="NCBI Taxonomy" id="271881"/>
    <lineage>
        <taxon>Bacteria</taxon>
        <taxon>Bacillati</taxon>
        <taxon>Bacillota</taxon>
        <taxon>Bacilli</taxon>
        <taxon>Lactobacillales</taxon>
        <taxon>Lactobacillaceae</taxon>
        <taxon>Lactiplantibacillus</taxon>
    </lineage>
</organism>
<reference evidence="1 2" key="1">
    <citation type="submission" date="2018-10" db="EMBL/GenBank/DDBJ databases">
        <title>Genome sequencing of Lactobacillus species.</title>
        <authorList>
            <person name="Baek C."/>
            <person name="Yi H."/>
        </authorList>
    </citation>
    <scope>NUCLEOTIDE SEQUENCE [LARGE SCALE GENOMIC DNA]</scope>
    <source>
        <strain evidence="1 2">DSM 16365</strain>
    </source>
</reference>
<dbReference type="EMBL" id="CP032751">
    <property type="protein sequence ID" value="AYJ35484.1"/>
    <property type="molecule type" value="Genomic_DNA"/>
</dbReference>
<dbReference type="KEGG" id="larg:LPA65_06715"/>
<protein>
    <submittedName>
        <fullName evidence="1">Uncharacterized protein</fullName>
    </submittedName>
</protein>
<gene>
    <name evidence="1" type="ORF">LPA65_06715</name>
</gene>